<dbReference type="AlphaFoldDB" id="A0AAD2PVQ7"/>
<dbReference type="Proteomes" id="UP001295423">
    <property type="component" value="Unassembled WGS sequence"/>
</dbReference>
<evidence type="ECO:0000313" key="1">
    <source>
        <dbReference type="EMBL" id="CAJ1956769.1"/>
    </source>
</evidence>
<gene>
    <name evidence="1" type="ORF">CYCCA115_LOCUS16388</name>
</gene>
<protein>
    <recommendedName>
        <fullName evidence="3">Bestrophin homolog</fullName>
    </recommendedName>
</protein>
<evidence type="ECO:0008006" key="3">
    <source>
        <dbReference type="Google" id="ProtNLM"/>
    </source>
</evidence>
<dbReference type="InterPro" id="IPR021134">
    <property type="entry name" value="Bestrophin-like"/>
</dbReference>
<keyword evidence="2" id="KW-1185">Reference proteome</keyword>
<dbReference type="GO" id="GO:0005254">
    <property type="term" value="F:chloride channel activity"/>
    <property type="evidence" value="ECO:0007669"/>
    <property type="project" value="InterPro"/>
</dbReference>
<accession>A0AAD2PVQ7</accession>
<comment type="caution">
    <text evidence="1">The sequence shown here is derived from an EMBL/GenBank/DDBJ whole genome shotgun (WGS) entry which is preliminary data.</text>
</comment>
<dbReference type="Pfam" id="PF01062">
    <property type="entry name" value="Bestrophin"/>
    <property type="match status" value="1"/>
</dbReference>
<evidence type="ECO:0000313" key="2">
    <source>
        <dbReference type="Proteomes" id="UP001295423"/>
    </source>
</evidence>
<reference evidence="1" key="1">
    <citation type="submission" date="2023-08" db="EMBL/GenBank/DDBJ databases">
        <authorList>
            <person name="Audoor S."/>
            <person name="Bilcke G."/>
        </authorList>
    </citation>
    <scope>NUCLEOTIDE SEQUENCE</scope>
</reference>
<proteinExistence type="predicted"/>
<dbReference type="EMBL" id="CAKOGP040001925">
    <property type="protein sequence ID" value="CAJ1956769.1"/>
    <property type="molecule type" value="Genomic_DNA"/>
</dbReference>
<name>A0AAD2PVQ7_9STRA</name>
<sequence length="385" mass="44111">MTASYYRILGSTFKQILNAPSEQLASMQEMDALVNQVSGTSPLYQGEIIMEYKPERLWLWQQYSGTILQFNVQTTLLNMGVCALFCIFAREATGLPFFEEPNMAVPFVARLQLVHEVWNYQTALTTFVLTFFVNQSFSFWNEIYMLTRDVQNHINNFNLVVATHTKRDKKNEYTKEAVQLLEEIGQFSRLYHILLWASKAKRFQALSTPEGLSRMESRGLMTSRQLKVLEELTVAPNQLYHAPLEWMVIRANQAMDKGVLADEDAVRSALLAEVRSMRNSARDISDKLEGRMPLAYMSSLSRFWLIPLCSHHISLFPDLGEFSVAAVGILTLFYTGLNNLAKIFLDPLNNEEYCENSMFMNLGVLIRETNAVSTLWMKAGKELPF</sequence>
<organism evidence="1 2">
    <name type="scientific">Cylindrotheca closterium</name>
    <dbReference type="NCBI Taxonomy" id="2856"/>
    <lineage>
        <taxon>Eukaryota</taxon>
        <taxon>Sar</taxon>
        <taxon>Stramenopiles</taxon>
        <taxon>Ochrophyta</taxon>
        <taxon>Bacillariophyta</taxon>
        <taxon>Bacillariophyceae</taxon>
        <taxon>Bacillariophycidae</taxon>
        <taxon>Bacillariales</taxon>
        <taxon>Bacillariaceae</taxon>
        <taxon>Cylindrotheca</taxon>
    </lineage>
</organism>